<evidence type="ECO:0000313" key="20">
    <source>
        <dbReference type="Proteomes" id="UP000594903"/>
    </source>
</evidence>
<keyword evidence="4" id="KW-0813">Transport</keyword>
<organism evidence="18 19">
    <name type="scientific">Oligella ureolytica</name>
    <dbReference type="NCBI Taxonomy" id="90244"/>
    <lineage>
        <taxon>Bacteria</taxon>
        <taxon>Pseudomonadati</taxon>
        <taxon>Pseudomonadota</taxon>
        <taxon>Betaproteobacteria</taxon>
        <taxon>Burkholderiales</taxon>
        <taxon>Alcaligenaceae</taxon>
        <taxon>Oligella</taxon>
    </lineage>
</organism>
<feature type="transmembrane region" description="Helical" evidence="15">
    <location>
        <begin position="7"/>
        <end position="31"/>
    </location>
</feature>
<dbReference type="SMART" id="SM00387">
    <property type="entry name" value="HATPase_c"/>
    <property type="match status" value="1"/>
</dbReference>
<dbReference type="SUPFAM" id="SSF47384">
    <property type="entry name" value="Homodimeric domain of signal transducing histidine kinase"/>
    <property type="match status" value="1"/>
</dbReference>
<evidence type="ECO:0000259" key="16">
    <source>
        <dbReference type="PROSITE" id="PS50109"/>
    </source>
</evidence>
<dbReference type="EC" id="2.7.13.3" evidence="3"/>
<dbReference type="SUPFAM" id="SSF55874">
    <property type="entry name" value="ATPase domain of HSP90 chaperone/DNA topoisomerase II/histidine kinase"/>
    <property type="match status" value="1"/>
</dbReference>
<evidence type="ECO:0000256" key="2">
    <source>
        <dbReference type="ARBA" id="ARBA00004429"/>
    </source>
</evidence>
<dbReference type="GO" id="GO:0005886">
    <property type="term" value="C:plasma membrane"/>
    <property type="evidence" value="ECO:0007669"/>
    <property type="project" value="UniProtKB-SubCell"/>
</dbReference>
<dbReference type="PANTHER" id="PTHR45453">
    <property type="entry name" value="PHOSPHATE REGULON SENSOR PROTEIN PHOR"/>
    <property type="match status" value="1"/>
</dbReference>
<keyword evidence="11" id="KW-0067">ATP-binding</keyword>
<dbReference type="GO" id="GO:0016036">
    <property type="term" value="P:cellular response to phosphate starvation"/>
    <property type="evidence" value="ECO:0007669"/>
    <property type="project" value="TreeGrafter"/>
</dbReference>
<dbReference type="RefSeq" id="WP_018573659.1">
    <property type="nucleotide sequence ID" value="NZ_CP065725.1"/>
</dbReference>
<keyword evidence="6" id="KW-0597">Phosphoprotein</keyword>
<dbReference type="Gene3D" id="3.30.565.10">
    <property type="entry name" value="Histidine kinase-like ATPase, C-terminal domain"/>
    <property type="match status" value="1"/>
</dbReference>
<evidence type="ECO:0000256" key="4">
    <source>
        <dbReference type="ARBA" id="ARBA00022448"/>
    </source>
</evidence>
<dbReference type="CDD" id="cd00082">
    <property type="entry name" value="HisKA"/>
    <property type="match status" value="1"/>
</dbReference>
<accession>A0A378XD77</accession>
<evidence type="ECO:0000256" key="12">
    <source>
        <dbReference type="ARBA" id="ARBA00022989"/>
    </source>
</evidence>
<dbReference type="InterPro" id="IPR003594">
    <property type="entry name" value="HATPase_dom"/>
</dbReference>
<dbReference type="InterPro" id="IPR036097">
    <property type="entry name" value="HisK_dim/P_sf"/>
</dbReference>
<dbReference type="InterPro" id="IPR036890">
    <property type="entry name" value="HATPase_C_sf"/>
</dbReference>
<dbReference type="PANTHER" id="PTHR45453:SF1">
    <property type="entry name" value="PHOSPHATE REGULON SENSOR PROTEIN PHOR"/>
    <property type="match status" value="1"/>
</dbReference>
<dbReference type="EMBL" id="CP065725">
    <property type="protein sequence ID" value="QPT40862.1"/>
    <property type="molecule type" value="Genomic_DNA"/>
</dbReference>
<dbReference type="SMART" id="SM00388">
    <property type="entry name" value="HisKA"/>
    <property type="match status" value="1"/>
</dbReference>
<dbReference type="InterPro" id="IPR005467">
    <property type="entry name" value="His_kinase_dom"/>
</dbReference>
<reference evidence="18 19" key="1">
    <citation type="submission" date="2018-06" db="EMBL/GenBank/DDBJ databases">
        <authorList>
            <consortium name="Pathogen Informatics"/>
            <person name="Doyle S."/>
        </authorList>
    </citation>
    <scope>NUCLEOTIDE SEQUENCE [LARGE SCALE GENOMIC DNA]</scope>
    <source>
        <strain evidence="18 19">NCTC11997</strain>
    </source>
</reference>
<evidence type="ECO:0000256" key="15">
    <source>
        <dbReference type="SAM" id="Phobius"/>
    </source>
</evidence>
<dbReference type="Pfam" id="PF00512">
    <property type="entry name" value="HisKA"/>
    <property type="match status" value="1"/>
</dbReference>
<dbReference type="STRING" id="1122619.GCA_000373745_00483"/>
<keyword evidence="7 18" id="KW-0808">Transferase</keyword>
<dbReference type="OrthoDB" id="9813151at2"/>
<comment type="catalytic activity">
    <reaction evidence="1">
        <text>ATP + protein L-histidine = ADP + protein N-phospho-L-histidine.</text>
        <dbReference type="EC" id="2.7.13.3"/>
    </reaction>
</comment>
<dbReference type="InterPro" id="IPR004358">
    <property type="entry name" value="Sig_transdc_His_kin-like_C"/>
</dbReference>
<dbReference type="GO" id="GO:0004721">
    <property type="term" value="F:phosphoprotein phosphatase activity"/>
    <property type="evidence" value="ECO:0007669"/>
    <property type="project" value="TreeGrafter"/>
</dbReference>
<evidence type="ECO:0000313" key="18">
    <source>
        <dbReference type="EMBL" id="SUA52982.1"/>
    </source>
</evidence>
<keyword evidence="14 15" id="KW-0472">Membrane</keyword>
<dbReference type="FunFam" id="3.30.565.10:FF:000006">
    <property type="entry name" value="Sensor histidine kinase WalK"/>
    <property type="match status" value="1"/>
</dbReference>
<reference evidence="17 20" key="2">
    <citation type="submission" date="2020-12" db="EMBL/GenBank/DDBJ databases">
        <title>FDA dAtabase for Regulatory Grade micrObial Sequences (FDA-ARGOS): Supporting development and validation of Infectious Disease Dx tests.</title>
        <authorList>
            <person name="Sproer C."/>
            <person name="Gronow S."/>
            <person name="Severitt S."/>
            <person name="Schroder I."/>
            <person name="Tallon L."/>
            <person name="Sadzewicz L."/>
            <person name="Zhao X."/>
            <person name="Boylan J."/>
            <person name="Ott S."/>
            <person name="Bowen H."/>
            <person name="Vavikolanu K."/>
            <person name="Mehta A."/>
            <person name="Aluvathingal J."/>
            <person name="Nadendla S."/>
            <person name="Lowell S."/>
            <person name="Myers T."/>
            <person name="Yan Y."/>
            <person name="Sichtig H."/>
        </authorList>
    </citation>
    <scope>NUCLEOTIDE SEQUENCE [LARGE SCALE GENOMIC DNA]</scope>
    <source>
        <strain evidence="17 20">FDAARGOS_872</strain>
    </source>
</reference>
<evidence type="ECO:0000256" key="7">
    <source>
        <dbReference type="ARBA" id="ARBA00022679"/>
    </source>
</evidence>
<name>A0A378XD77_9BURK</name>
<dbReference type="PRINTS" id="PR00344">
    <property type="entry name" value="BCTRLSENSOR"/>
</dbReference>
<keyword evidence="10 17" id="KW-0418">Kinase</keyword>
<proteinExistence type="predicted"/>
<dbReference type="InterPro" id="IPR050351">
    <property type="entry name" value="BphY/WalK/GraS-like"/>
</dbReference>
<keyword evidence="13" id="KW-0902">Two-component regulatory system</keyword>
<dbReference type="NCBIfam" id="TIGR02966">
    <property type="entry name" value="phoR_proteo"/>
    <property type="match status" value="1"/>
</dbReference>
<dbReference type="InterPro" id="IPR003661">
    <property type="entry name" value="HisK_dim/P_dom"/>
</dbReference>
<evidence type="ECO:0000256" key="5">
    <source>
        <dbReference type="ARBA" id="ARBA00022475"/>
    </source>
</evidence>
<gene>
    <name evidence="18" type="primary">phoR</name>
    <name evidence="17" type="ORF">I6G29_04675</name>
    <name evidence="18" type="ORF">NCTC11997_00987</name>
</gene>
<dbReference type="AlphaFoldDB" id="A0A378XD77"/>
<evidence type="ECO:0000313" key="19">
    <source>
        <dbReference type="Proteomes" id="UP000254603"/>
    </source>
</evidence>
<evidence type="ECO:0000256" key="10">
    <source>
        <dbReference type="ARBA" id="ARBA00022777"/>
    </source>
</evidence>
<dbReference type="Pfam" id="PF02518">
    <property type="entry name" value="HATPase_c"/>
    <property type="match status" value="1"/>
</dbReference>
<evidence type="ECO:0000313" key="17">
    <source>
        <dbReference type="EMBL" id="QPT40862.1"/>
    </source>
</evidence>
<sequence length="438" mass="49561">MRFKSRLILFILITIVCIVCQVHLGISWAVYPYATCILGFILLDRKRFNQTIRWSHTPTEPPPPSLGIYEDIVHPIYRHFRQQTRYIENLENTSCTILSAAQALPSAAITLTPEFHIEWANKLAVKILGIDVSRDIGFNLFNIVRFPEFYQYAQSGQWNEPLILESTQDNKNIILRFELTRHSTRGFLLLCQDITHLEKLRTAQQDFVANVSHELRTPLTVLIGFLETINELPPEALNQEQLDQYGALMREQAHRMQAIVSDLLTLSTLESSQLSGGEPIVLNSLIKVAARQAETLSNEQHHFNYDIDTQLKVFGNQTELLSAITNLITNAVRYTPAGETINVRWKLNPNGNAVFSVQDTGLGIAPQDIPRLTERFYRVDKSRSRASGGTGLGLAITKHIVHRHNAQLKIESALHKGSTFSIIFPKDVIISSAYPTKL</sequence>
<keyword evidence="9" id="KW-0547">Nucleotide-binding</keyword>
<evidence type="ECO:0000256" key="14">
    <source>
        <dbReference type="ARBA" id="ARBA00023136"/>
    </source>
</evidence>
<evidence type="ECO:0000256" key="9">
    <source>
        <dbReference type="ARBA" id="ARBA00022741"/>
    </source>
</evidence>
<dbReference type="GO" id="GO:0005524">
    <property type="term" value="F:ATP binding"/>
    <property type="evidence" value="ECO:0007669"/>
    <property type="project" value="UniProtKB-KW"/>
</dbReference>
<dbReference type="GO" id="GO:0000155">
    <property type="term" value="F:phosphorelay sensor kinase activity"/>
    <property type="evidence" value="ECO:0007669"/>
    <property type="project" value="InterPro"/>
</dbReference>
<dbReference type="Gene3D" id="1.10.287.130">
    <property type="match status" value="1"/>
</dbReference>
<evidence type="ECO:0000256" key="13">
    <source>
        <dbReference type="ARBA" id="ARBA00023012"/>
    </source>
</evidence>
<keyword evidence="8 15" id="KW-0812">Transmembrane</keyword>
<dbReference type="InterPro" id="IPR014310">
    <property type="entry name" value="Sig_transdc_His_kinase_PhoR"/>
</dbReference>
<evidence type="ECO:0000256" key="8">
    <source>
        <dbReference type="ARBA" id="ARBA00022692"/>
    </source>
</evidence>
<dbReference type="PROSITE" id="PS50109">
    <property type="entry name" value="HIS_KIN"/>
    <property type="match status" value="1"/>
</dbReference>
<keyword evidence="12 15" id="KW-1133">Transmembrane helix</keyword>
<keyword evidence="5" id="KW-1003">Cell membrane</keyword>
<comment type="subcellular location">
    <subcellularLocation>
        <location evidence="2">Cell inner membrane</location>
        <topology evidence="2">Multi-pass membrane protein</topology>
    </subcellularLocation>
</comment>
<dbReference type="Proteomes" id="UP000254603">
    <property type="component" value="Unassembled WGS sequence"/>
</dbReference>
<dbReference type="Proteomes" id="UP000594903">
    <property type="component" value="Chromosome"/>
</dbReference>
<evidence type="ECO:0000256" key="6">
    <source>
        <dbReference type="ARBA" id="ARBA00022553"/>
    </source>
</evidence>
<dbReference type="FunFam" id="1.10.287.130:FF:000001">
    <property type="entry name" value="Two-component sensor histidine kinase"/>
    <property type="match status" value="1"/>
</dbReference>
<protein>
    <recommendedName>
        <fullName evidence="3">histidine kinase</fullName>
        <ecNumber evidence="3">2.7.13.3</ecNumber>
    </recommendedName>
</protein>
<evidence type="ECO:0000256" key="11">
    <source>
        <dbReference type="ARBA" id="ARBA00022840"/>
    </source>
</evidence>
<evidence type="ECO:0000256" key="3">
    <source>
        <dbReference type="ARBA" id="ARBA00012438"/>
    </source>
</evidence>
<keyword evidence="20" id="KW-1185">Reference proteome</keyword>
<evidence type="ECO:0000256" key="1">
    <source>
        <dbReference type="ARBA" id="ARBA00000085"/>
    </source>
</evidence>
<feature type="domain" description="Histidine kinase" evidence="16">
    <location>
        <begin position="210"/>
        <end position="428"/>
    </location>
</feature>
<dbReference type="EMBL" id="UGSB01000001">
    <property type="protein sequence ID" value="SUA52982.1"/>
    <property type="molecule type" value="Genomic_DNA"/>
</dbReference>